<evidence type="ECO:0000313" key="2">
    <source>
        <dbReference type="EMBL" id="KIP02701.1"/>
    </source>
</evidence>
<dbReference type="EMBL" id="KN840658">
    <property type="protein sequence ID" value="KIP02701.1"/>
    <property type="molecule type" value="Genomic_DNA"/>
</dbReference>
<evidence type="ECO:0000259" key="1">
    <source>
        <dbReference type="Pfam" id="PF20231"/>
    </source>
</evidence>
<feature type="non-terminal residue" evidence="2">
    <location>
        <position position="553"/>
    </location>
</feature>
<dbReference type="InterPro" id="IPR046496">
    <property type="entry name" value="DUF6589"/>
</dbReference>
<sequence>CNALQATMGMFLHSCNAPEKIINVLARVGLSIGASSIHRGNKSLSKESASLIRQLAQEHPFCIGYDNLDFKFNTSAATIDSPGEGLVHFTTASMFLLEHGVTREDLRCAAYIWNRQDIRLNPRATDPHTFSTRPLRALDINPGSVGGNIQALEELSKQCGYGDPRNGLHDPEDHVTVTFGDLGTFEHELSAQKQRSVEKSPLQRLEHIVPAPSGFHIKMAAIDACWRALVKPAGKNARVVKGDETHFMRYLQMLRPNDTGRLASKPKFREQHELLDQVGTMLRLDAWRSAVLTLYHGKYQSLEEFAESRPTLDALRGIADHLAQHFVAGESDADVDDVFVAPAEEDEQFTNTRLTHTYLLLYEELSRSMNDGDVGRFETVVPAWCQIFRSTGKHKYANRLLLFMHNLYVIYPERLRQCIRYNMFVNPTGKPHQFRAVDWVIELQNLYTKTMYSGEGSNHTKSRLISESPLILTYRSSHANFERNFQLPGLTTRHGKKDMTEPYSRLSKHMAKHNPNSKIRGRKSLRKIENKILLGAALILAEDKGYIVAKDGD</sequence>
<feature type="non-terminal residue" evidence="2">
    <location>
        <position position="1"/>
    </location>
</feature>
<protein>
    <recommendedName>
        <fullName evidence="1">DUF6589 domain-containing protein</fullName>
    </recommendedName>
</protein>
<dbReference type="HOGENOM" id="CLU_009487_0_1_1"/>
<dbReference type="AlphaFoldDB" id="A0A0C3RRH8"/>
<name>A0A0C3RRH8_PHLG1</name>
<accession>A0A0C3RRH8</accession>
<dbReference type="Pfam" id="PF20231">
    <property type="entry name" value="DUF6589"/>
    <property type="match status" value="1"/>
</dbReference>
<dbReference type="OrthoDB" id="4743193at2759"/>
<keyword evidence="3" id="KW-1185">Reference proteome</keyword>
<dbReference type="Proteomes" id="UP000053257">
    <property type="component" value="Unassembled WGS sequence"/>
</dbReference>
<dbReference type="STRING" id="745531.A0A0C3RRH8"/>
<reference evidence="2 3" key="1">
    <citation type="journal article" date="2014" name="PLoS Genet.">
        <title>Analysis of the Phlebiopsis gigantea genome, transcriptome and secretome provides insight into its pioneer colonization strategies of wood.</title>
        <authorList>
            <person name="Hori C."/>
            <person name="Ishida T."/>
            <person name="Igarashi K."/>
            <person name="Samejima M."/>
            <person name="Suzuki H."/>
            <person name="Master E."/>
            <person name="Ferreira P."/>
            <person name="Ruiz-Duenas F.J."/>
            <person name="Held B."/>
            <person name="Canessa P."/>
            <person name="Larrondo L.F."/>
            <person name="Schmoll M."/>
            <person name="Druzhinina I.S."/>
            <person name="Kubicek C.P."/>
            <person name="Gaskell J.A."/>
            <person name="Kersten P."/>
            <person name="St John F."/>
            <person name="Glasner J."/>
            <person name="Sabat G."/>
            <person name="Splinter BonDurant S."/>
            <person name="Syed K."/>
            <person name="Yadav J."/>
            <person name="Mgbeahuruike A.C."/>
            <person name="Kovalchuk A."/>
            <person name="Asiegbu F.O."/>
            <person name="Lackner G."/>
            <person name="Hoffmeister D."/>
            <person name="Rencoret J."/>
            <person name="Gutierrez A."/>
            <person name="Sun H."/>
            <person name="Lindquist E."/>
            <person name="Barry K."/>
            <person name="Riley R."/>
            <person name="Grigoriev I.V."/>
            <person name="Henrissat B."/>
            <person name="Kues U."/>
            <person name="Berka R.M."/>
            <person name="Martinez A.T."/>
            <person name="Covert S.F."/>
            <person name="Blanchette R.A."/>
            <person name="Cullen D."/>
        </authorList>
    </citation>
    <scope>NUCLEOTIDE SEQUENCE [LARGE SCALE GENOMIC DNA]</scope>
    <source>
        <strain evidence="2 3">11061_1 CR5-6</strain>
    </source>
</reference>
<proteinExistence type="predicted"/>
<organism evidence="2 3">
    <name type="scientific">Phlebiopsis gigantea (strain 11061_1 CR5-6)</name>
    <name type="common">White-rot fungus</name>
    <name type="synonym">Peniophora gigantea</name>
    <dbReference type="NCBI Taxonomy" id="745531"/>
    <lineage>
        <taxon>Eukaryota</taxon>
        <taxon>Fungi</taxon>
        <taxon>Dikarya</taxon>
        <taxon>Basidiomycota</taxon>
        <taxon>Agaricomycotina</taxon>
        <taxon>Agaricomycetes</taxon>
        <taxon>Polyporales</taxon>
        <taxon>Phanerochaetaceae</taxon>
        <taxon>Phlebiopsis</taxon>
    </lineage>
</organism>
<evidence type="ECO:0000313" key="3">
    <source>
        <dbReference type="Proteomes" id="UP000053257"/>
    </source>
</evidence>
<feature type="domain" description="DUF6589" evidence="1">
    <location>
        <begin position="124"/>
        <end position="494"/>
    </location>
</feature>
<gene>
    <name evidence="2" type="ORF">PHLGIDRAFT_41918</name>
</gene>